<protein>
    <submittedName>
        <fullName evidence="2">DUF4169 family protein</fullName>
    </submittedName>
</protein>
<accession>A0ABU5ALU9</accession>
<feature type="compositionally biased region" description="Basic and acidic residues" evidence="1">
    <location>
        <begin position="15"/>
        <end position="42"/>
    </location>
</feature>
<keyword evidence="3" id="KW-1185">Reference proteome</keyword>
<organism evidence="2 3">
    <name type="scientific">Mesorhizobium abyssinicae</name>
    <dbReference type="NCBI Taxonomy" id="1209958"/>
    <lineage>
        <taxon>Bacteria</taxon>
        <taxon>Pseudomonadati</taxon>
        <taxon>Pseudomonadota</taxon>
        <taxon>Alphaproteobacteria</taxon>
        <taxon>Hyphomicrobiales</taxon>
        <taxon>Phyllobacteriaceae</taxon>
        <taxon>Mesorhizobium</taxon>
    </lineage>
</organism>
<reference evidence="2 3" key="1">
    <citation type="submission" date="2023-08" db="EMBL/GenBank/DDBJ databases">
        <title>Implementing the SeqCode for naming new Mesorhizobium species isolated from Vachellia karroo root nodules.</title>
        <authorList>
            <person name="Van Lill M."/>
        </authorList>
    </citation>
    <scope>NUCLEOTIDE SEQUENCE [LARGE SCALE GENOMIC DNA]</scope>
    <source>
        <strain evidence="2 3">VK4B</strain>
    </source>
</reference>
<name>A0ABU5ALU9_9HYPH</name>
<dbReference type="RefSeq" id="WP_127283641.1">
    <property type="nucleotide sequence ID" value="NZ_JAVIIP010000005.1"/>
</dbReference>
<dbReference type="Pfam" id="PF13770">
    <property type="entry name" value="DUF4169"/>
    <property type="match status" value="1"/>
</dbReference>
<evidence type="ECO:0000313" key="2">
    <source>
        <dbReference type="EMBL" id="MDX8538256.1"/>
    </source>
</evidence>
<feature type="region of interest" description="Disordered" evidence="1">
    <location>
        <begin position="1"/>
        <end position="42"/>
    </location>
</feature>
<gene>
    <name evidence="2" type="ORF">RFM23_11570</name>
</gene>
<sequence length="65" mass="7432">MGDVVNLRQVRKQKARTEKERLAGESRALHGRSKAERDRDRLAADKAEHFIAGHRREKPGDPNES</sequence>
<comment type="caution">
    <text evidence="2">The sequence shown here is derived from an EMBL/GenBank/DDBJ whole genome shotgun (WGS) entry which is preliminary data.</text>
</comment>
<dbReference type="InterPro" id="IPR025227">
    <property type="entry name" value="DUF4169"/>
</dbReference>
<evidence type="ECO:0000313" key="3">
    <source>
        <dbReference type="Proteomes" id="UP001276564"/>
    </source>
</evidence>
<proteinExistence type="predicted"/>
<evidence type="ECO:0000256" key="1">
    <source>
        <dbReference type="SAM" id="MobiDB-lite"/>
    </source>
</evidence>
<dbReference type="Proteomes" id="UP001276564">
    <property type="component" value="Unassembled WGS sequence"/>
</dbReference>
<dbReference type="EMBL" id="JAVIIP010000005">
    <property type="protein sequence ID" value="MDX8538256.1"/>
    <property type="molecule type" value="Genomic_DNA"/>
</dbReference>